<sequence length="90" mass="9787">MHQPAALRLVLSDDNDGYEGRYGIEEPHQAVLKAVLQRILPLCLQASACLPRIIRRDPLRAATPSRLAAYGVARLDEAADAGVAAISNRR</sequence>
<dbReference type="AlphaFoldDB" id="A0A023WZD7"/>
<name>A0A023WZD7_STUST</name>
<proteinExistence type="predicted"/>
<accession>A0A023WZD7</accession>
<reference evidence="1 2" key="1">
    <citation type="submission" date="2014-03" db="EMBL/GenBank/DDBJ databases">
        <title>Complete genome sequence of Pseudomonas stutzeri 19SMN4.</title>
        <authorList>
            <person name="Brunet-Galmes I."/>
            <person name="Nogales B."/>
            <person name="Busquets A."/>
            <person name="Pena A."/>
            <person name="Gomila M."/>
            <person name="Garcia-Valdes E."/>
            <person name="Lalucat J."/>
            <person name="Bennasar A."/>
            <person name="Bosch R."/>
        </authorList>
    </citation>
    <scope>NUCLEOTIDE SEQUENCE [LARGE SCALE GENOMIC DNA]</scope>
    <source>
        <strain evidence="1 2">19SMN4</strain>
    </source>
</reference>
<dbReference type="EMBL" id="CP007509">
    <property type="protein sequence ID" value="AHY45110.1"/>
    <property type="molecule type" value="Genomic_DNA"/>
</dbReference>
<organism evidence="1 2">
    <name type="scientific">Stutzerimonas stutzeri</name>
    <name type="common">Pseudomonas stutzeri</name>
    <dbReference type="NCBI Taxonomy" id="316"/>
    <lineage>
        <taxon>Bacteria</taxon>
        <taxon>Pseudomonadati</taxon>
        <taxon>Pseudomonadota</taxon>
        <taxon>Gammaproteobacteria</taxon>
        <taxon>Pseudomonadales</taxon>
        <taxon>Pseudomonadaceae</taxon>
        <taxon>Stutzerimonas</taxon>
    </lineage>
</organism>
<dbReference type="KEGG" id="pstu:UIB01_11665"/>
<protein>
    <submittedName>
        <fullName evidence="1">Uncharacterized protein</fullName>
    </submittedName>
</protein>
<dbReference type="Proteomes" id="UP000025238">
    <property type="component" value="Chromosome"/>
</dbReference>
<gene>
    <name evidence="1" type="ORF">UIB01_11665</name>
</gene>
<dbReference type="PATRIC" id="fig|316.97.peg.2337"/>
<evidence type="ECO:0000313" key="2">
    <source>
        <dbReference type="Proteomes" id="UP000025238"/>
    </source>
</evidence>
<evidence type="ECO:0000313" key="1">
    <source>
        <dbReference type="EMBL" id="AHY45110.1"/>
    </source>
</evidence>